<evidence type="ECO:0000256" key="1">
    <source>
        <dbReference type="ARBA" id="ARBA00006484"/>
    </source>
</evidence>
<keyword evidence="5" id="KW-1185">Reference proteome</keyword>
<dbReference type="RefSeq" id="WP_270076740.1">
    <property type="nucleotide sequence ID" value="NZ_CP115174.1"/>
</dbReference>
<reference evidence="4 5" key="1">
    <citation type="submission" date="2022-12" db="EMBL/GenBank/DDBJ databases">
        <title>Sphingomonas abieness sp. nov., an endophytic bacterium isolated from Abies koreana.</title>
        <authorList>
            <person name="Jiang L."/>
            <person name="Lee J."/>
        </authorList>
    </citation>
    <scope>NUCLEOTIDE SEQUENCE [LARGE SCALE GENOMIC DNA]</scope>
    <source>
        <strain evidence="5">PAMB 00755</strain>
    </source>
</reference>
<keyword evidence="2" id="KW-0560">Oxidoreductase</keyword>
<evidence type="ECO:0000313" key="5">
    <source>
        <dbReference type="Proteomes" id="UP001210865"/>
    </source>
</evidence>
<dbReference type="InterPro" id="IPR002347">
    <property type="entry name" value="SDR_fam"/>
</dbReference>
<dbReference type="PANTHER" id="PTHR43639">
    <property type="entry name" value="OXIDOREDUCTASE, SHORT-CHAIN DEHYDROGENASE/REDUCTASE FAMILY (AFU_ORTHOLOGUE AFUA_5G02870)"/>
    <property type="match status" value="1"/>
</dbReference>
<dbReference type="SMART" id="SM00822">
    <property type="entry name" value="PKS_KR"/>
    <property type="match status" value="1"/>
</dbReference>
<evidence type="ECO:0000256" key="2">
    <source>
        <dbReference type="ARBA" id="ARBA00023002"/>
    </source>
</evidence>
<sequence length="249" mass="26026">MPELSNRIALVTGASRGLGRATALRLAEEGARVIVHYSASRDAADAVVGDIRAKGGQAEAIGADLAAPDGAHRLAEAVRALGIERLDVLVNNAGIAEMAPIAEQTIESFDRHFAVNVRAPFFLVQQLLPILGEGSSVILLSSVVARAAFDGSAIYSATKGAVEVLTRNLAKELGPRGIRVNAIAPGAIDTDMAQVFLGSEEGRAFIKGLQALQRIGQPDDIADPVVFLASDRSRWIDGRSIEVSGGANL</sequence>
<comment type="similarity">
    <text evidence="1">Belongs to the short-chain dehydrogenases/reductases (SDR) family.</text>
</comment>
<evidence type="ECO:0000259" key="3">
    <source>
        <dbReference type="SMART" id="SM00822"/>
    </source>
</evidence>
<dbReference type="Gene3D" id="3.40.50.720">
    <property type="entry name" value="NAD(P)-binding Rossmann-like Domain"/>
    <property type="match status" value="1"/>
</dbReference>
<dbReference type="InterPro" id="IPR020904">
    <property type="entry name" value="Sc_DH/Rdtase_CS"/>
</dbReference>
<dbReference type="Proteomes" id="UP001210865">
    <property type="component" value="Chromosome"/>
</dbReference>
<name>A0ABY7NKM4_9SPHN</name>
<organism evidence="4 5">
    <name type="scientific">Sphingomonas abietis</name>
    <dbReference type="NCBI Taxonomy" id="3012344"/>
    <lineage>
        <taxon>Bacteria</taxon>
        <taxon>Pseudomonadati</taxon>
        <taxon>Pseudomonadota</taxon>
        <taxon>Alphaproteobacteria</taxon>
        <taxon>Sphingomonadales</taxon>
        <taxon>Sphingomonadaceae</taxon>
        <taxon>Sphingomonas</taxon>
    </lineage>
</organism>
<dbReference type="PRINTS" id="PR00081">
    <property type="entry name" value="GDHRDH"/>
</dbReference>
<dbReference type="PRINTS" id="PR00080">
    <property type="entry name" value="SDRFAMILY"/>
</dbReference>
<dbReference type="InterPro" id="IPR057326">
    <property type="entry name" value="KR_dom"/>
</dbReference>
<dbReference type="PROSITE" id="PS00061">
    <property type="entry name" value="ADH_SHORT"/>
    <property type="match status" value="1"/>
</dbReference>
<gene>
    <name evidence="4" type="ORF">PBT88_18355</name>
</gene>
<dbReference type="EMBL" id="CP115174">
    <property type="protein sequence ID" value="WBO22092.1"/>
    <property type="molecule type" value="Genomic_DNA"/>
</dbReference>
<dbReference type="Pfam" id="PF13561">
    <property type="entry name" value="adh_short_C2"/>
    <property type="match status" value="1"/>
</dbReference>
<feature type="domain" description="Ketoreductase" evidence="3">
    <location>
        <begin position="7"/>
        <end position="186"/>
    </location>
</feature>
<evidence type="ECO:0000313" key="4">
    <source>
        <dbReference type="EMBL" id="WBO22092.1"/>
    </source>
</evidence>
<proteinExistence type="inferred from homology"/>
<accession>A0ABY7NKM4</accession>
<dbReference type="PANTHER" id="PTHR43639:SF1">
    <property type="entry name" value="SHORT-CHAIN DEHYDROGENASE_REDUCTASE FAMILY PROTEIN"/>
    <property type="match status" value="1"/>
</dbReference>
<dbReference type="SUPFAM" id="SSF51735">
    <property type="entry name" value="NAD(P)-binding Rossmann-fold domains"/>
    <property type="match status" value="1"/>
</dbReference>
<dbReference type="InterPro" id="IPR036291">
    <property type="entry name" value="NAD(P)-bd_dom_sf"/>
</dbReference>
<protein>
    <submittedName>
        <fullName evidence="4">SDR family oxidoreductase</fullName>
    </submittedName>
</protein>